<dbReference type="FunFam" id="2.10.25.10:FF:000082">
    <property type="entry name" value="Laminin subunit alpha 1"/>
    <property type="match status" value="2"/>
</dbReference>
<feature type="domain" description="Laminin EGF-like" evidence="22">
    <location>
        <begin position="1476"/>
        <end position="1522"/>
    </location>
</feature>
<feature type="domain" description="Laminin IV type A" evidence="23">
    <location>
        <begin position="1137"/>
        <end position="1328"/>
    </location>
</feature>
<dbReference type="InterPro" id="IPR013320">
    <property type="entry name" value="ConA-like_dom_sf"/>
</dbReference>
<proteinExistence type="predicted"/>
<sequence length="2543" mass="277239">MKGAKGRKRKSKSDQRSLFPAILNLASNAHISTNATCGEQGPEMFCKLVEHVPGRPVRNPQCRICDGSSGNPKERHPISNAIDGTNNWWQSPSIQNGREYHWVTITLDLRQVFQVAYVIIKAANAPRPGNWILERSVDGTKFSPWQYYAVSDTECLTRYNITPRRGPPTYRADDEVICTSYYSRLVPLEHGEIHTSLINGRPSADDLSPELLEFTSAQYIRLRLQRIRTLNADLMTLSRRDPKDLDPIVTRRYYYSIKDISVGGMCICYGHASSCPWDETKLQCQCEHNTCGESCSTCCPGYHQQPWRPGTVSSGNTCEECNCHNKAKDCYYDESVANQKRSLNTAGQFKGGGVCINCLQNTMGINCETCIDGYYRPHKVSPYEDDPCHPCDCDPLGSLSSVCIKDDLHSDLHKGQCPCKEGYTGEKCDRCQFGYKGYPACVLCDCSPAGSVNEDPCSEPCLCKENVEGKNCDGCKPGFYNLKKGNPQGCSECFCFGVSDVCDSLSWPISQVKDMSGWLVTDLISPSKIPSQQNALGGRPQLSINHTSVMQRLTSKYYWSAPEAYLGNKVPRGWSSGDSTLASWTKISEHGNGLTLSTQAEGLPLEPYEEYLNVVRLVPENFREFGNKREIDRDRLMTVLANVTHLLIRASYNSAKMALYRLDSVSLDTASPNVIDLALAEDVERCECPPGYMGVSCESCLPGYYRVDGILFGGICQPCECHGHAAQCDVHGVCSACKHNTTGDHCEQCMPGFYGRASRGTPGDCQPCACPLSTASNNFSPTCHLDDGDKVVCDQCAPGYSGAWCERCADGYYGNPTVPGESCVPCNCSGNVDPLEVGHCDSVTGECLRCTGNTDGAHCERCAAGYYGDAVTAKNCRACECHGQGSLSGVCHLETGLCDCKPHVTGQQCDQCLRGYYGLDTGLGCSPCNCSASGSTSDDCTEEGQCRCVPGVAGERCDRCARGFYAYQDGSCTRCDCAHTQNTCDPASGECVCPPHTRGVTCEECGDGYWGHDPELGCQPCNCSHVGSASRQCDALTGHCQCKPAFSGPSCGQCSLGYRDFPDCVACDCDLRGTLADTCDGEQGLCSCAEDTGTCSCKENVVGLHCSECRAGTYALRADDALGCAPCFCFGLSQLCSEAEGYVRTPVTLRPHQPLLRVVSQSDLRGTTQGVYYQAPDILLDAATVRQHVPAEPLYWRLPGKQQFPLGVAFYSSNGVGTFNLEPQVLIKGGRTRKQVIYVDAPAPENGVRQEQEVGMKENFWKYFNSVSEKPVTRSDFMSVLSNIEYILIKASYGQGLQQSRISNVSMEVGREAEGLRPGWVAAALIEKCLCPPGTAGLSCQDCAPGYHRGKLPEGCGGGPRPLLAPCVPCTCNNHSDACDPDTGTCLNCSDNTAGDHCDVCAPGYYGKVTGSASDCTLCACPHSRPASFSPTCVLEGDHDFRCDACLLGYEGQYCERCSSGYHGNPRAPGGTCQSCDCSPRGSVHSDCDRRSGQCVCRPGATGLRCEECEPRHILVESDCISCDDVCVGVLLSDLDNIGDNVLSVNLTSIIPAPYGILSNLENTTKYLQVGTGNSEVDRNTCHRETELTGSRSHCWCPKLRVQEEQKLTKTLIAEGRGSLDAATAGANAAQKAVAVSHGSAQPQHSFQRRCTHFTHASYPLLTRCTYVHDINFSLQQLERHRDELLLWTAKIRRHVDDLVMQMSKRRALDLVYRAEDHAAELQRLAGALDRKRGALGKCMSLVRFSYIYPNVRDVITRIFCFMQRISNEQLISRVLPHPNPCQLSCHLVLALLAGRKVKDVETQANLLFDRLKPLKTLEENLSRNLSEIKLLISQARKQAASIKVAVSADRDCIRAYQPQISSTNYNTLTLNVKTSEPDNLLFYLGSSTSSDFLAVEMRRGKVAFLWDMGSGSARLEFPDFPIDDDKWHSISVTRFGNVGSLSVREMSATQKPPARTRKSPGTANVLEINNSTLMFVGGLGGHIKKSPAVKVTHFKGCMGEAFLNGQSVGLWNYIEREGTCHGCFGSPQSDDSSFHFDGSGYSVVEKTLRATVTQIIMLFSTFSPNGLLLYLASNGTKDFLSIELVHGRIKVTVDLGSGPLALVTDRRYNNGTWYKIAFQRNRKQGKCVDGRSGCRHIVMFVCGNSLQPSQSFFSVALIEGHIEVHVNAGDGTSLRRALVRAPTGTYGDGREHSISLIRSGRYLCNEGTVTSPVGTLAWLLFSSRLSVQLSLRTFASSGLIYYMAHQNHVDYATLQLLGGRLHFLFDLGKGRTKVSHPALLNDGKWHTVRSQELVITRLSFIPSILYGTALDVEGKLYLGGLPSDYRPRDTGHVSRLSSVTVNSKQLDKDSPVSAFAVTRCYAVAQEGTFFEGSGYAAFEGYRVGSDVNITLEFRTSSENGVLLGISSAKVDAIGLEIILFHVNNGAGRVTATYEPKATSAVCDGKWHTLQANKSKHRVVLIVDGNAVRAESPHPQSTSADTNNPIYVGGYPGTQNCLSSQTSFRGCLRKLALLHGPQVQSCDFSRAFDLQGVFPHSCPGAEP</sequence>
<name>A0A8C4MPM8_EQUAS</name>
<keyword evidence="10" id="KW-0175">Coiled coil</keyword>
<evidence type="ECO:0000256" key="4">
    <source>
        <dbReference type="ARBA" id="ARBA00022530"/>
    </source>
</evidence>
<dbReference type="Gene3D" id="2.10.25.10">
    <property type="entry name" value="Laminin"/>
    <property type="match status" value="15"/>
</dbReference>
<feature type="disulfide bond" evidence="20">
    <location>
        <begin position="993"/>
        <end position="1002"/>
    </location>
</feature>
<dbReference type="SMART" id="SM00282">
    <property type="entry name" value="LamG"/>
    <property type="match status" value="4"/>
</dbReference>
<evidence type="ECO:0000259" key="23">
    <source>
        <dbReference type="PROSITE" id="PS51115"/>
    </source>
</evidence>
<evidence type="ECO:0000256" key="20">
    <source>
        <dbReference type="PROSITE-ProRule" id="PRU00460"/>
    </source>
</evidence>
<organism evidence="25">
    <name type="scientific">Equus asinus asinus</name>
    <dbReference type="NCBI Taxonomy" id="83772"/>
    <lineage>
        <taxon>Eukaryota</taxon>
        <taxon>Metazoa</taxon>
        <taxon>Chordata</taxon>
        <taxon>Craniata</taxon>
        <taxon>Vertebrata</taxon>
        <taxon>Euteleostomi</taxon>
        <taxon>Mammalia</taxon>
        <taxon>Eutheria</taxon>
        <taxon>Laurasiatheria</taxon>
        <taxon>Perissodactyla</taxon>
        <taxon>Equidae</taxon>
        <taxon>Equus</taxon>
    </lineage>
</organism>
<feature type="disulfide bond" evidence="20">
    <location>
        <begin position="928"/>
        <end position="940"/>
    </location>
</feature>
<dbReference type="SMART" id="SM00180">
    <property type="entry name" value="EGF_Lam"/>
    <property type="match status" value="17"/>
</dbReference>
<dbReference type="InterPro" id="IPR002049">
    <property type="entry name" value="LE_dom"/>
</dbReference>
<evidence type="ECO:0000256" key="16">
    <source>
        <dbReference type="ARBA" id="ARBA00075127"/>
    </source>
</evidence>
<feature type="disulfide bond" evidence="20">
    <location>
        <begin position="1067"/>
        <end position="1079"/>
    </location>
</feature>
<feature type="disulfide bond" evidence="20">
    <location>
        <begin position="1021"/>
        <end position="1033"/>
    </location>
</feature>
<dbReference type="FunFam" id="2.10.25.10:FF:000188">
    <property type="entry name" value="Laminin subunit gamma 2"/>
    <property type="match status" value="1"/>
</dbReference>
<dbReference type="PROSITE" id="PS50025">
    <property type="entry name" value="LAM_G_DOMAIN"/>
    <property type="match status" value="4"/>
</dbReference>
<dbReference type="PROSITE" id="PS50027">
    <property type="entry name" value="EGF_LAM_2"/>
    <property type="match status" value="10"/>
</dbReference>
<feature type="disulfide bond" evidence="20">
    <location>
        <begin position="1389"/>
        <end position="1398"/>
    </location>
</feature>
<keyword evidence="9" id="KW-0130">Cell adhesion</keyword>
<dbReference type="FunFam" id="2.60.120.200:FF:000119">
    <property type="entry name" value="Laminin subunit alpha 1"/>
    <property type="match status" value="1"/>
</dbReference>
<comment type="caution">
    <text evidence="20">Lacks conserved residue(s) required for the propagation of feature annotation.</text>
</comment>
<dbReference type="FunFam" id="2.10.25.10:FF:000065">
    <property type="entry name" value="Laminin subunit beta 1"/>
    <property type="match status" value="1"/>
</dbReference>
<evidence type="ECO:0000256" key="15">
    <source>
        <dbReference type="ARBA" id="ARBA00072594"/>
    </source>
</evidence>
<evidence type="ECO:0000256" key="11">
    <source>
        <dbReference type="ARBA" id="ARBA00023157"/>
    </source>
</evidence>
<dbReference type="PROSITE" id="PS51117">
    <property type="entry name" value="LAMININ_NTER"/>
    <property type="match status" value="1"/>
</dbReference>
<dbReference type="SMART" id="SM00281">
    <property type="entry name" value="LamB"/>
    <property type="match status" value="2"/>
</dbReference>
<dbReference type="PROSITE" id="PS51115">
    <property type="entry name" value="LAMININ_IVA"/>
    <property type="match status" value="2"/>
</dbReference>
<keyword evidence="12" id="KW-0325">Glycoprotein</keyword>
<dbReference type="Pfam" id="PF24973">
    <property type="entry name" value="EGF_LMN_ATRN"/>
    <property type="match status" value="2"/>
</dbReference>
<dbReference type="FunFam" id="2.170.300.10:FF:000026">
    <property type="entry name" value="laminin subunit alpha-2 isoform X2"/>
    <property type="match status" value="1"/>
</dbReference>
<keyword evidence="7" id="KW-0677">Repeat</keyword>
<keyword evidence="3" id="KW-0964">Secreted</keyword>
<evidence type="ECO:0000256" key="14">
    <source>
        <dbReference type="ARBA" id="ARBA00065595"/>
    </source>
</evidence>
<feature type="domain" description="Laminin G" evidence="21">
    <location>
        <begin position="2194"/>
        <end position="2361"/>
    </location>
</feature>
<feature type="disulfide bond" evidence="20">
    <location>
        <begin position="881"/>
        <end position="898"/>
    </location>
</feature>
<evidence type="ECO:0000256" key="18">
    <source>
        <dbReference type="ARBA" id="ARBA00079116"/>
    </source>
</evidence>
<evidence type="ECO:0000256" key="10">
    <source>
        <dbReference type="ARBA" id="ARBA00023054"/>
    </source>
</evidence>
<feature type="disulfide bond" evidence="20">
    <location>
        <begin position="1497"/>
        <end position="1506"/>
    </location>
</feature>
<dbReference type="Pfam" id="PF00052">
    <property type="entry name" value="Laminin_B"/>
    <property type="match status" value="2"/>
</dbReference>
<dbReference type="Pfam" id="PF00053">
    <property type="entry name" value="EGF_laminin"/>
    <property type="match status" value="14"/>
</dbReference>
<dbReference type="SUPFAM" id="SSF57196">
    <property type="entry name" value="EGF/Laminin"/>
    <property type="match status" value="15"/>
</dbReference>
<feature type="disulfide bond" evidence="20">
    <location>
        <begin position="850"/>
        <end position="859"/>
    </location>
</feature>
<dbReference type="InterPro" id="IPR001791">
    <property type="entry name" value="Laminin_G"/>
</dbReference>
<evidence type="ECO:0000256" key="9">
    <source>
        <dbReference type="ARBA" id="ARBA00022889"/>
    </source>
</evidence>
<dbReference type="GO" id="GO:0009888">
    <property type="term" value="P:tissue development"/>
    <property type="evidence" value="ECO:0007669"/>
    <property type="project" value="TreeGrafter"/>
</dbReference>
<dbReference type="GO" id="GO:0005576">
    <property type="term" value="C:extracellular region"/>
    <property type="evidence" value="ECO:0007669"/>
    <property type="project" value="UniProtKB-ARBA"/>
</dbReference>
<dbReference type="PANTHER" id="PTHR10574">
    <property type="entry name" value="NETRIN/LAMININ-RELATED"/>
    <property type="match status" value="1"/>
</dbReference>
<dbReference type="FunFam" id="2.10.25.10:FF:000454">
    <property type="entry name" value="Laminin subunit alpha 1"/>
    <property type="match status" value="1"/>
</dbReference>
<feature type="disulfide bond" evidence="20">
    <location>
        <begin position="1042"/>
        <end position="1051"/>
    </location>
</feature>
<dbReference type="PANTHER" id="PTHR10574:SF409">
    <property type="entry name" value="LAMININ SUBUNIT ALPHA-1"/>
    <property type="match status" value="1"/>
</dbReference>
<feature type="domain" description="Laminin EGF-like" evidence="22">
    <location>
        <begin position="1021"/>
        <end position="1066"/>
    </location>
</feature>
<comment type="subcellular location">
    <subcellularLocation>
        <location evidence="2">Secreted</location>
        <location evidence="2">Extracellular space</location>
        <location evidence="2">Extracellular matrix</location>
        <location evidence="2">Basement membrane</location>
    </subcellularLocation>
</comment>
<evidence type="ECO:0000256" key="17">
    <source>
        <dbReference type="ARBA" id="ARBA00078827"/>
    </source>
</evidence>
<feature type="domain" description="Laminin EGF-like" evidence="22">
    <location>
        <begin position="1370"/>
        <end position="1418"/>
    </location>
</feature>
<feature type="disulfide bond" evidence="20">
    <location>
        <begin position="900"/>
        <end position="909"/>
    </location>
</feature>
<dbReference type="PRINTS" id="PR00011">
    <property type="entry name" value="EGFLAMININ"/>
</dbReference>
<dbReference type="GO" id="GO:0007411">
    <property type="term" value="P:axon guidance"/>
    <property type="evidence" value="ECO:0007669"/>
    <property type="project" value="TreeGrafter"/>
</dbReference>
<dbReference type="InterPro" id="IPR010307">
    <property type="entry name" value="Laminin_dom_II"/>
</dbReference>
<feature type="domain" description="Laminin G" evidence="21">
    <location>
        <begin position="2366"/>
        <end position="2538"/>
    </location>
</feature>
<dbReference type="SMART" id="SM00181">
    <property type="entry name" value="EGF"/>
    <property type="match status" value="13"/>
</dbReference>
<dbReference type="FunFam" id="2.60.120.200:FF:000098">
    <property type="entry name" value="Laminin subunit alpha 1"/>
    <property type="match status" value="1"/>
</dbReference>
<keyword evidence="4" id="KW-0272">Extracellular matrix</keyword>
<dbReference type="PROSITE" id="PS01248">
    <property type="entry name" value="EGF_LAM_1"/>
    <property type="match status" value="8"/>
</dbReference>
<feature type="domain" description="Laminin EGF-like" evidence="22">
    <location>
        <begin position="826"/>
        <end position="878"/>
    </location>
</feature>
<keyword evidence="13 20" id="KW-0424">Laminin EGF-like domain</keyword>
<dbReference type="Ensembl" id="ENSEAST00005031732.1">
    <property type="protein sequence ID" value="ENSEASP00005029193.1"/>
    <property type="gene ID" value="ENSEASG00005019622.1"/>
</dbReference>
<feature type="disulfide bond" evidence="20">
    <location>
        <begin position="862"/>
        <end position="876"/>
    </location>
</feature>
<evidence type="ECO:0000256" key="7">
    <source>
        <dbReference type="ARBA" id="ARBA00022737"/>
    </source>
</evidence>
<dbReference type="GO" id="GO:0009887">
    <property type="term" value="P:animal organ morphogenesis"/>
    <property type="evidence" value="ECO:0007669"/>
    <property type="project" value="TreeGrafter"/>
</dbReference>
<feature type="domain" description="Laminin G" evidence="21">
    <location>
        <begin position="1844"/>
        <end position="2024"/>
    </location>
</feature>
<feature type="domain" description="Laminin IV type A" evidence="23">
    <location>
        <begin position="513"/>
        <end position="685"/>
    </location>
</feature>
<dbReference type="FunFam" id="2.10.25.10:FF:000128">
    <property type="entry name" value="laminin subunit alpha-2 isoform X1"/>
    <property type="match status" value="2"/>
</dbReference>
<evidence type="ECO:0000256" key="6">
    <source>
        <dbReference type="ARBA" id="ARBA00022729"/>
    </source>
</evidence>
<dbReference type="FunFam" id="2.10.25.10:FF:000051">
    <property type="entry name" value="Laminin subunit alpha 4"/>
    <property type="match status" value="1"/>
</dbReference>
<feature type="disulfide bond" evidence="20">
    <location>
        <begin position="1097"/>
        <end position="1106"/>
    </location>
</feature>
<keyword evidence="5" id="KW-0597">Phosphoprotein</keyword>
<dbReference type="Pfam" id="PF06009">
    <property type="entry name" value="Laminin_II"/>
    <property type="match status" value="1"/>
</dbReference>
<dbReference type="Gene3D" id="2.60.120.200">
    <property type="match status" value="5"/>
</dbReference>
<feature type="domain" description="Laminin G" evidence="21">
    <location>
        <begin position="2032"/>
        <end position="2205"/>
    </location>
</feature>
<dbReference type="InterPro" id="IPR008211">
    <property type="entry name" value="Laminin_N"/>
</dbReference>
<dbReference type="FunFam" id="2.10.25.10:FF:000189">
    <property type="entry name" value="Laminin subunit alpha 2"/>
    <property type="match status" value="1"/>
</dbReference>
<keyword evidence="11 20" id="KW-1015">Disulfide bond</keyword>
<dbReference type="CDD" id="cd00055">
    <property type="entry name" value="EGF_Lam"/>
    <property type="match status" value="15"/>
</dbReference>
<dbReference type="Gene3D" id="2.60.120.260">
    <property type="entry name" value="Galactose-binding domain-like"/>
    <property type="match status" value="1"/>
</dbReference>
<dbReference type="FunFam" id="2.10.25.10:FF:000074">
    <property type="entry name" value="Laminin subunit alpha"/>
    <property type="match status" value="1"/>
</dbReference>
<feature type="domain" description="Laminin N-terminal" evidence="24">
    <location>
        <begin position="14"/>
        <end position="265"/>
    </location>
</feature>
<evidence type="ECO:0000256" key="13">
    <source>
        <dbReference type="ARBA" id="ARBA00023292"/>
    </source>
</evidence>
<comment type="subunit">
    <text evidence="14">Laminin is a complex glycoprotein, consisting of three different polypeptide chains (alpha, beta, gamma), which are bound to each other by disulfide bonds into a cross-shaped molecule comprising one long and three short arms with globules at each end. Alpha-1 is a subunit of laminin-1 (laminin-111 or EHS laminin) and laminin-3 (laminin-121 or S-laminin).</text>
</comment>
<dbReference type="FunFam" id="2.10.25.10:FF:000094">
    <property type="entry name" value="Laminin subunit alpha-2"/>
    <property type="match status" value="1"/>
</dbReference>
<evidence type="ECO:0000259" key="24">
    <source>
        <dbReference type="PROSITE" id="PS51117"/>
    </source>
</evidence>
<dbReference type="SUPFAM" id="SSF49899">
    <property type="entry name" value="Concanavalin A-like lectins/glucanases"/>
    <property type="match status" value="4"/>
</dbReference>
<keyword evidence="6" id="KW-0732">Signal</keyword>
<evidence type="ECO:0000256" key="3">
    <source>
        <dbReference type="ARBA" id="ARBA00022525"/>
    </source>
</evidence>
<dbReference type="InterPro" id="IPR056863">
    <property type="entry name" value="LMN_ATRN_NET-like_EGF"/>
</dbReference>
<feature type="disulfide bond" evidence="20">
    <location>
        <begin position="391"/>
        <end position="403"/>
    </location>
</feature>
<feature type="domain" description="Laminin EGF-like" evidence="22">
    <location>
        <begin position="391"/>
        <end position="448"/>
    </location>
</feature>
<evidence type="ECO:0000256" key="1">
    <source>
        <dbReference type="ARBA" id="ARBA00002418"/>
    </source>
</evidence>
<gene>
    <name evidence="25" type="primary">LAMA1</name>
</gene>
<dbReference type="GO" id="GO:0005201">
    <property type="term" value="F:extracellular matrix structural constituent"/>
    <property type="evidence" value="ECO:0007669"/>
    <property type="project" value="TreeGrafter"/>
</dbReference>
<feature type="disulfide bond" evidence="20">
    <location>
        <begin position="1478"/>
        <end position="1495"/>
    </location>
</feature>
<dbReference type="FunFam" id="2.10.25.10:FF:000069">
    <property type="entry name" value="Laminin subunit alpha 1"/>
    <property type="match status" value="1"/>
</dbReference>
<evidence type="ECO:0000259" key="21">
    <source>
        <dbReference type="PROSITE" id="PS50025"/>
    </source>
</evidence>
<dbReference type="CDD" id="cd00110">
    <property type="entry name" value="LamG"/>
    <property type="match status" value="4"/>
</dbReference>
<evidence type="ECO:0000256" key="12">
    <source>
        <dbReference type="ARBA" id="ARBA00023180"/>
    </source>
</evidence>
<feature type="disulfide bond" evidence="20">
    <location>
        <begin position="879"/>
        <end position="891"/>
    </location>
</feature>
<dbReference type="SMART" id="SM00136">
    <property type="entry name" value="LamNT"/>
    <property type="match status" value="1"/>
</dbReference>
<dbReference type="GO" id="GO:0043010">
    <property type="term" value="P:camera-type eye development"/>
    <property type="evidence" value="ECO:0007669"/>
    <property type="project" value="TreeGrafter"/>
</dbReference>
<evidence type="ECO:0000256" key="8">
    <source>
        <dbReference type="ARBA" id="ARBA00022869"/>
    </source>
</evidence>
<dbReference type="Pfam" id="PF00055">
    <property type="entry name" value="Laminin_N"/>
    <property type="match status" value="1"/>
</dbReference>
<dbReference type="FunFam" id="2.10.25.10:FF:000512">
    <property type="entry name" value="Laminin subunit alpha 1"/>
    <property type="match status" value="1"/>
</dbReference>
<dbReference type="GO" id="GO:0007155">
    <property type="term" value="P:cell adhesion"/>
    <property type="evidence" value="ECO:0007669"/>
    <property type="project" value="UniProtKB-KW"/>
</dbReference>
<evidence type="ECO:0000259" key="22">
    <source>
        <dbReference type="PROSITE" id="PS50027"/>
    </source>
</evidence>
<feature type="disulfide bond" evidence="20">
    <location>
        <begin position="737"/>
        <end position="746"/>
    </location>
</feature>
<dbReference type="FunFam" id="2.10.25.10:FF:000135">
    <property type="entry name" value="Laminin subunit beta 4"/>
    <property type="match status" value="1"/>
</dbReference>
<evidence type="ECO:0000256" key="2">
    <source>
        <dbReference type="ARBA" id="ARBA00004302"/>
    </source>
</evidence>
<evidence type="ECO:0000256" key="5">
    <source>
        <dbReference type="ARBA" id="ARBA00022553"/>
    </source>
</evidence>
<dbReference type="GO" id="GO:0043256">
    <property type="term" value="C:laminin complex"/>
    <property type="evidence" value="ECO:0007669"/>
    <property type="project" value="UniProtKB-ARBA"/>
</dbReference>
<evidence type="ECO:0000256" key="19">
    <source>
        <dbReference type="ARBA" id="ARBA00082020"/>
    </source>
</evidence>
<protein>
    <recommendedName>
        <fullName evidence="15">Laminin subunit alpha-1</fullName>
    </recommendedName>
    <alternativeName>
        <fullName evidence="19">Laminin A chain</fullName>
    </alternativeName>
    <alternativeName>
        <fullName evidence="17">Laminin-1 subunit alpha</fullName>
    </alternativeName>
    <alternativeName>
        <fullName evidence="18">Laminin-3 subunit alpha</fullName>
    </alternativeName>
    <alternativeName>
        <fullName evidence="16">S-laminin subunit alpha</fullName>
    </alternativeName>
</protein>
<dbReference type="Pfam" id="PF00054">
    <property type="entry name" value="Laminin_G_1"/>
    <property type="match status" value="5"/>
</dbReference>
<dbReference type="InterPro" id="IPR050440">
    <property type="entry name" value="Laminin/Netrin_ECM"/>
</dbReference>
<reference evidence="25" key="1">
    <citation type="submission" date="2023-03" db="UniProtKB">
        <authorList>
            <consortium name="Ensembl"/>
        </authorList>
    </citation>
    <scope>IDENTIFICATION</scope>
</reference>
<dbReference type="GO" id="GO:0048514">
    <property type="term" value="P:blood vessel morphogenesis"/>
    <property type="evidence" value="ECO:0007669"/>
    <property type="project" value="TreeGrafter"/>
</dbReference>
<dbReference type="FunFam" id="2.60.120.260:FF:000017">
    <property type="entry name" value="Laminin subunit alpha 2"/>
    <property type="match status" value="1"/>
</dbReference>
<dbReference type="FunFam" id="2.170.300.10:FF:000008">
    <property type="entry name" value="Laminin subunit alpha 2"/>
    <property type="match status" value="1"/>
</dbReference>
<feature type="domain" description="Laminin EGF-like" evidence="22">
    <location>
        <begin position="879"/>
        <end position="927"/>
    </location>
</feature>
<comment type="function">
    <text evidence="1">Binding to cells via a high affinity receptor, laminin is thought to mediate the attachment, migration and organization of cells into tissues during embryonic development by interacting with other extracellular matrix components.</text>
</comment>
<feature type="disulfide bond" evidence="20">
    <location>
        <begin position="1476"/>
        <end position="1488"/>
    </location>
</feature>
<dbReference type="InterPro" id="IPR000742">
    <property type="entry name" value="EGF"/>
</dbReference>
<feature type="domain" description="Laminin EGF-like" evidence="22">
    <location>
        <begin position="975"/>
        <end position="1020"/>
    </location>
</feature>
<keyword evidence="8" id="KW-0084">Basement membrane</keyword>
<accession>A0A8C4MPM8</accession>
<feature type="domain" description="Laminin EGF-like" evidence="22">
    <location>
        <begin position="1067"/>
        <end position="1126"/>
    </location>
</feature>
<feature type="disulfide bond" evidence="20">
    <location>
        <begin position="1023"/>
        <end position="1040"/>
    </location>
</feature>
<dbReference type="InterPro" id="IPR000034">
    <property type="entry name" value="Laminin_IV"/>
</dbReference>
<feature type="disulfide bond" evidence="20">
    <location>
        <begin position="419"/>
        <end position="428"/>
    </location>
</feature>
<feature type="domain" description="Laminin EGF-like" evidence="22">
    <location>
        <begin position="719"/>
        <end position="767"/>
    </location>
</feature>
<dbReference type="FunFam" id="2.10.25.10:FF:000242">
    <property type="entry name" value="Laminin subunit alpha 1"/>
    <property type="match status" value="1"/>
</dbReference>
<feature type="domain" description="Laminin EGF-like" evidence="22">
    <location>
        <begin position="928"/>
        <end position="974"/>
    </location>
</feature>
<evidence type="ECO:0000313" key="25">
    <source>
        <dbReference type="Ensembl" id="ENSEASP00005029193.1"/>
    </source>
</evidence>
<feature type="disulfide bond" evidence="20">
    <location>
        <begin position="948"/>
        <end position="957"/>
    </location>
</feature>